<reference evidence="3" key="1">
    <citation type="journal article" date="2011" name="Proc. Natl. Acad. Sci. U.S.A.">
        <title>Obligate biotrophy features unraveled by the genomic analysis of rust fungi.</title>
        <authorList>
            <person name="Duplessis S."/>
            <person name="Cuomo C.A."/>
            <person name="Lin Y.-C."/>
            <person name="Aerts A."/>
            <person name="Tisserant E."/>
            <person name="Veneault-Fourrey C."/>
            <person name="Joly D.L."/>
            <person name="Hacquard S."/>
            <person name="Amselem J."/>
            <person name="Cantarel B.L."/>
            <person name="Chiu R."/>
            <person name="Coutinho P.M."/>
            <person name="Feau N."/>
            <person name="Field M."/>
            <person name="Frey P."/>
            <person name="Gelhaye E."/>
            <person name="Goldberg J."/>
            <person name="Grabherr M.G."/>
            <person name="Kodira C.D."/>
            <person name="Kohler A."/>
            <person name="Kuees U."/>
            <person name="Lindquist E.A."/>
            <person name="Lucas S.M."/>
            <person name="Mago R."/>
            <person name="Mauceli E."/>
            <person name="Morin E."/>
            <person name="Murat C."/>
            <person name="Pangilinan J.L."/>
            <person name="Park R."/>
            <person name="Pearson M."/>
            <person name="Quesneville H."/>
            <person name="Rouhier N."/>
            <person name="Sakthikumar S."/>
            <person name="Salamov A.A."/>
            <person name="Schmutz J."/>
            <person name="Selles B."/>
            <person name="Shapiro H."/>
            <person name="Tanguay P."/>
            <person name="Tuskan G.A."/>
            <person name="Henrissat B."/>
            <person name="Van de Peer Y."/>
            <person name="Rouze P."/>
            <person name="Ellis J.G."/>
            <person name="Dodds P.N."/>
            <person name="Schein J.E."/>
            <person name="Zhong S."/>
            <person name="Hamelin R.C."/>
            <person name="Grigoriev I.V."/>
            <person name="Szabo L.J."/>
            <person name="Martin F."/>
        </authorList>
    </citation>
    <scope>NUCLEOTIDE SEQUENCE [LARGE SCALE GENOMIC DNA]</scope>
    <source>
        <strain evidence="3">98AG31 / pathotype 3-4-7</strain>
    </source>
</reference>
<gene>
    <name evidence="2" type="ORF">MELLADRAFT_110929</name>
</gene>
<dbReference type="PANTHER" id="PTHR35393">
    <property type="entry name" value="CHROMOSOME 1, WHOLE GENOME SHOTGUN SEQUENCE"/>
    <property type="match status" value="1"/>
</dbReference>
<dbReference type="OrthoDB" id="2344312at2759"/>
<proteinExistence type="predicted"/>
<dbReference type="KEGG" id="mlr:MELLADRAFT_110929"/>
<dbReference type="GeneID" id="18924234"/>
<evidence type="ECO:0000313" key="3">
    <source>
        <dbReference type="Proteomes" id="UP000001072"/>
    </source>
</evidence>
<dbReference type="InterPro" id="IPR057514">
    <property type="entry name" value="NTF2_SigF"/>
</dbReference>
<dbReference type="Pfam" id="PF24840">
    <property type="entry name" value="NTF2_SigF"/>
    <property type="match status" value="2"/>
</dbReference>
<dbReference type="Proteomes" id="UP000001072">
    <property type="component" value="Unassembled WGS sequence"/>
</dbReference>
<sequence length="213" mass="23787">MQVIRVAINLASFPGSRNKSYPVIPQEQDVLVKWIMPIRHFPLIAGGIGCIHWLRGLLRTFFGCLHLPVQLLSLPRRIISAAVSMDNPIAEIKDVVRSITEPYEATTLAKNVEKYFTADAYILHPAFNQPHTVNGRDDLVGIYKMLCAYLRKCSDGKYRIWRQHDNLATDLAMSGVSDDIPGLSFVSNVIKSTLGVITGKLGRFLLSRGWLGP</sequence>
<dbReference type="eggNOG" id="ENOG502S7ZM">
    <property type="taxonomic scope" value="Eukaryota"/>
</dbReference>
<feature type="domain" description="SigF-like NTF2-like" evidence="1">
    <location>
        <begin position="149"/>
        <end position="210"/>
    </location>
</feature>
<accession>F4S1G7</accession>
<keyword evidence="3" id="KW-1185">Reference proteome</keyword>
<dbReference type="InParanoid" id="F4S1G7"/>
<protein>
    <recommendedName>
        <fullName evidence="1">SigF-like NTF2-like domain-containing protein</fullName>
    </recommendedName>
</protein>
<dbReference type="EMBL" id="GL883137">
    <property type="protein sequence ID" value="EGG01560.1"/>
    <property type="molecule type" value="Genomic_DNA"/>
</dbReference>
<dbReference type="STRING" id="747676.F4S1G7"/>
<dbReference type="RefSeq" id="XP_007415151.1">
    <property type="nucleotide sequence ID" value="XM_007415089.1"/>
</dbReference>
<dbReference type="AlphaFoldDB" id="F4S1G7"/>
<evidence type="ECO:0000313" key="2">
    <source>
        <dbReference type="EMBL" id="EGG01560.1"/>
    </source>
</evidence>
<dbReference type="HOGENOM" id="CLU_1294658_0_0_1"/>
<feature type="domain" description="SigF-like NTF2-like" evidence="1">
    <location>
        <begin position="85"/>
        <end position="148"/>
    </location>
</feature>
<evidence type="ECO:0000259" key="1">
    <source>
        <dbReference type="Pfam" id="PF24840"/>
    </source>
</evidence>
<name>F4S1G7_MELLP</name>
<dbReference type="PANTHER" id="PTHR35393:SF1">
    <property type="entry name" value="SNOAL-LIKE DOMAIN-CONTAINING PROTEIN"/>
    <property type="match status" value="1"/>
</dbReference>
<organism evidence="3">
    <name type="scientific">Melampsora larici-populina (strain 98AG31 / pathotype 3-4-7)</name>
    <name type="common">Poplar leaf rust fungus</name>
    <dbReference type="NCBI Taxonomy" id="747676"/>
    <lineage>
        <taxon>Eukaryota</taxon>
        <taxon>Fungi</taxon>
        <taxon>Dikarya</taxon>
        <taxon>Basidiomycota</taxon>
        <taxon>Pucciniomycotina</taxon>
        <taxon>Pucciniomycetes</taxon>
        <taxon>Pucciniales</taxon>
        <taxon>Melampsoraceae</taxon>
        <taxon>Melampsora</taxon>
    </lineage>
</organism>
<dbReference type="VEuPathDB" id="FungiDB:MELLADRAFT_110929"/>